<accession>A0ABT3PAN8</accession>
<proteinExistence type="predicted"/>
<feature type="domain" description="CRISPR type III-associated protein" evidence="2">
    <location>
        <begin position="14"/>
        <end position="190"/>
    </location>
</feature>
<protein>
    <submittedName>
        <fullName evidence="3">RAMP superfamily CRISPR-associated protein</fullName>
    </submittedName>
</protein>
<sequence length="452" mass="50583">MILDNHILNRARVKIELTAPMMIATGQANNQLDNDIVRDENGWPMIPGTSIAGALRELVARSNRDLTSVFGRATSEESMLSDLLISCGLVHNQDDRVMEAHKSEVDDAVLNLLAETAPVQRNGVAIDIYGVAKGGAKFDKTMVPKGTRFTFELSLWSSTQMSDQWHEIVALFCHPLFHLGGGRTSGQGTFDVVKVETCSLDLTLNDQIKQFKALPKTLTKAMPDARTMDIDELKNKALKLIASDAHTMRLKPENGWRIGGGSASLSGAAKASDILPYTEFTIKWANDVATLKPHTLVLPGSSVKGAFSHRMEFHYRRLVQIWHEKDESYDYRDTDIKHLFGWADDTSSKRGFIHFYNSYVEDKYQAKSRTRNKIDRLTGGTIDKALFSEERIYLDEISVKIVIDPAFSEQMDEKTIRDLNQAFELTLRDLKSGRLALGAGQNNGCGYFYEVN</sequence>
<gene>
    <name evidence="3" type="ORF">OPS25_13935</name>
</gene>
<evidence type="ECO:0000313" key="3">
    <source>
        <dbReference type="EMBL" id="MCW8109605.1"/>
    </source>
</evidence>
<dbReference type="Proteomes" id="UP001142810">
    <property type="component" value="Unassembled WGS sequence"/>
</dbReference>
<dbReference type="InterPro" id="IPR052216">
    <property type="entry name" value="CRISPR_Csm3_endoribonuclease"/>
</dbReference>
<evidence type="ECO:0000259" key="2">
    <source>
        <dbReference type="Pfam" id="PF03787"/>
    </source>
</evidence>
<name>A0ABT3PAN8_9ALTE</name>
<comment type="caution">
    <text evidence="3">The sequence shown here is derived from an EMBL/GenBank/DDBJ whole genome shotgun (WGS) entry which is preliminary data.</text>
</comment>
<dbReference type="RefSeq" id="WP_265618397.1">
    <property type="nucleotide sequence ID" value="NZ_JAPFRD010000011.1"/>
</dbReference>
<evidence type="ECO:0000256" key="1">
    <source>
        <dbReference type="ARBA" id="ARBA00023118"/>
    </source>
</evidence>
<organism evidence="3 4">
    <name type="scientific">Alteromonas aquimaris</name>
    <dbReference type="NCBI Taxonomy" id="2998417"/>
    <lineage>
        <taxon>Bacteria</taxon>
        <taxon>Pseudomonadati</taxon>
        <taxon>Pseudomonadota</taxon>
        <taxon>Gammaproteobacteria</taxon>
        <taxon>Alteromonadales</taxon>
        <taxon>Alteromonadaceae</taxon>
        <taxon>Alteromonas/Salinimonas group</taxon>
        <taxon>Alteromonas</taxon>
    </lineage>
</organism>
<dbReference type="InterPro" id="IPR005537">
    <property type="entry name" value="RAMP_III_fam"/>
</dbReference>
<dbReference type="Pfam" id="PF03787">
    <property type="entry name" value="RAMPs"/>
    <property type="match status" value="2"/>
</dbReference>
<evidence type="ECO:0000313" key="4">
    <source>
        <dbReference type="Proteomes" id="UP001142810"/>
    </source>
</evidence>
<dbReference type="PANTHER" id="PTHR35579:SF3">
    <property type="entry name" value="CRISPR SYSTEM CMS ENDORIBONUCLEASE CSM3"/>
    <property type="match status" value="1"/>
</dbReference>
<reference evidence="3" key="1">
    <citation type="submission" date="2022-11" db="EMBL/GenBank/DDBJ databases">
        <title>Alteromonas sp. nov., isolated from sea water of the Qingdao.</title>
        <authorList>
            <person name="Wang Q."/>
        </authorList>
    </citation>
    <scope>NUCLEOTIDE SEQUENCE</scope>
    <source>
        <strain evidence="3">ASW11-7</strain>
    </source>
</reference>
<keyword evidence="4" id="KW-1185">Reference proteome</keyword>
<dbReference type="EMBL" id="JAPFRD010000011">
    <property type="protein sequence ID" value="MCW8109605.1"/>
    <property type="molecule type" value="Genomic_DNA"/>
</dbReference>
<feature type="domain" description="CRISPR type III-associated protein" evidence="2">
    <location>
        <begin position="258"/>
        <end position="448"/>
    </location>
</feature>
<dbReference type="PANTHER" id="PTHR35579">
    <property type="entry name" value="CRISPR SYSTEM CMS ENDORIBONUCLEASE CSM3"/>
    <property type="match status" value="1"/>
</dbReference>
<dbReference type="CDD" id="cd09726">
    <property type="entry name" value="RAMP_I_III"/>
    <property type="match status" value="2"/>
</dbReference>
<keyword evidence="1" id="KW-0051">Antiviral defense</keyword>